<dbReference type="EMBL" id="JAFKCW010000003">
    <property type="protein sequence ID" value="MBN7802004.1"/>
    <property type="molecule type" value="Genomic_DNA"/>
</dbReference>
<dbReference type="SUPFAM" id="SSF52266">
    <property type="entry name" value="SGNH hydrolase"/>
    <property type="match status" value="1"/>
</dbReference>
<evidence type="ECO:0000313" key="4">
    <source>
        <dbReference type="Proteomes" id="UP000664698"/>
    </source>
</evidence>
<dbReference type="Proteomes" id="UP000664698">
    <property type="component" value="Unassembled WGS sequence"/>
</dbReference>
<keyword evidence="1" id="KW-0732">Signal</keyword>
<dbReference type="InterPro" id="IPR051532">
    <property type="entry name" value="Ester_Hydrolysis_Enzymes"/>
</dbReference>
<evidence type="ECO:0000313" key="3">
    <source>
        <dbReference type="EMBL" id="MBN7802004.1"/>
    </source>
</evidence>
<dbReference type="GO" id="GO:0016787">
    <property type="term" value="F:hydrolase activity"/>
    <property type="evidence" value="ECO:0007669"/>
    <property type="project" value="UniProtKB-KW"/>
</dbReference>
<dbReference type="PANTHER" id="PTHR30383">
    <property type="entry name" value="THIOESTERASE 1/PROTEASE 1/LYSOPHOSPHOLIPASE L1"/>
    <property type="match status" value="1"/>
</dbReference>
<proteinExistence type="predicted"/>
<evidence type="ECO:0000259" key="2">
    <source>
        <dbReference type="Pfam" id="PF13472"/>
    </source>
</evidence>
<gene>
    <name evidence="3" type="ORF">J0A67_14110</name>
</gene>
<keyword evidence="3" id="KW-0378">Hydrolase</keyword>
<accession>A0ABS3BWD4</accession>
<dbReference type="PANTHER" id="PTHR30383:SF5">
    <property type="entry name" value="SGNH HYDROLASE-TYPE ESTERASE DOMAIN-CONTAINING PROTEIN"/>
    <property type="match status" value="1"/>
</dbReference>
<dbReference type="Gene3D" id="3.40.50.1110">
    <property type="entry name" value="SGNH hydrolase"/>
    <property type="match status" value="1"/>
</dbReference>
<evidence type="ECO:0000256" key="1">
    <source>
        <dbReference type="SAM" id="SignalP"/>
    </source>
</evidence>
<protein>
    <submittedName>
        <fullName evidence="3">SGNH/GDSL hydrolase family protein</fullName>
    </submittedName>
</protein>
<feature type="signal peptide" evidence="1">
    <location>
        <begin position="1"/>
        <end position="20"/>
    </location>
</feature>
<feature type="chain" id="PRO_5045323349" evidence="1">
    <location>
        <begin position="21"/>
        <end position="276"/>
    </location>
</feature>
<dbReference type="Pfam" id="PF13472">
    <property type="entry name" value="Lipase_GDSL_2"/>
    <property type="match status" value="1"/>
</dbReference>
<dbReference type="InterPro" id="IPR013830">
    <property type="entry name" value="SGNH_hydro"/>
</dbReference>
<feature type="domain" description="SGNH hydrolase-type esterase" evidence="2">
    <location>
        <begin position="26"/>
        <end position="262"/>
    </location>
</feature>
<name>A0ABS3BWD4_9BACT</name>
<keyword evidence="4" id="KW-1185">Reference proteome</keyword>
<reference evidence="3 4" key="1">
    <citation type="submission" date="2021-03" db="EMBL/GenBank/DDBJ databases">
        <title>novel species isolated from a fishpond in China.</title>
        <authorList>
            <person name="Lu H."/>
            <person name="Cai Z."/>
        </authorList>
    </citation>
    <scope>NUCLEOTIDE SEQUENCE [LARGE SCALE GENOMIC DNA]</scope>
    <source>
        <strain evidence="3 4">JCM 31546</strain>
    </source>
</reference>
<organism evidence="3 4">
    <name type="scientific">Algoriphagus aestuariicola</name>
    <dbReference type="NCBI Taxonomy" id="1852016"/>
    <lineage>
        <taxon>Bacteria</taxon>
        <taxon>Pseudomonadati</taxon>
        <taxon>Bacteroidota</taxon>
        <taxon>Cytophagia</taxon>
        <taxon>Cytophagales</taxon>
        <taxon>Cyclobacteriaceae</taxon>
        <taxon>Algoriphagus</taxon>
    </lineage>
</organism>
<comment type="caution">
    <text evidence="3">The sequence shown here is derived from an EMBL/GenBank/DDBJ whole genome shotgun (WGS) entry which is preliminary data.</text>
</comment>
<dbReference type="InterPro" id="IPR036514">
    <property type="entry name" value="SGNH_hydro_sf"/>
</dbReference>
<dbReference type="RefSeq" id="WP_206570006.1">
    <property type="nucleotide sequence ID" value="NZ_JAFKCW010000003.1"/>
</dbReference>
<sequence>MKKHLLVIVCLFFFSAKSPAPSTWVAIGDSITYLNDHQDETGNRISKGYLTLIGEKFPELEIVNKGYNGWTAVKIAQEFDKLEIPRADIYSIFLGTNDWWGGKPLGAYSDFQNATGHETLNGAFRVMIDKIRLLNPDAKIILITPMQRVDFVYINNPKNNAFGSYREKNGQKLEDFADAIKAIGVQEGLPVADLYHQKDMGLADLVKYKWLKNPETGKYQKYRYPDFVGVPFDPEKDEYPYPPKTVAITYDGLHPSDKGYQIIAKELLPIFESILK</sequence>